<gene>
    <name evidence="3" type="ORF">FF38_10060</name>
</gene>
<dbReference type="SUPFAM" id="SSF48726">
    <property type="entry name" value="Immunoglobulin"/>
    <property type="match status" value="2"/>
</dbReference>
<dbReference type="OrthoDB" id="6478865at2759"/>
<protein>
    <recommendedName>
        <fullName evidence="2">Ig-like domain-containing protein</fullName>
    </recommendedName>
</protein>
<dbReference type="OMA" id="DPDAYQC"/>
<proteinExistence type="predicted"/>
<feature type="domain" description="Ig-like" evidence="2">
    <location>
        <begin position="30"/>
        <end position="139"/>
    </location>
</feature>
<keyword evidence="4" id="KW-1185">Reference proteome</keyword>
<sequence length="266" mass="30838">MKLFFIFSLILSVLYVQVINCLVLHDIEVPELVKIEGDDDDDMEPIKLDCNYELEEDPSYLVVKWFKDNNNIYQWIRGKPPSALRHFRHHIGEIETTSSDKNHEYRGLTLINPSIELSGTYKCLVQTDRDSKAMEKELHVVDISNSTFVFDNHPVQNETYLECKVTNIFPRPRIHLVSPDESIVLSSNETRIEKLNNNYYDASMTAIAQNTDDDADDFYCFITFDGINLNLTASTVRSSVGRNSLHYSYLWLIFLLAFSTKLFNLF</sequence>
<dbReference type="STRING" id="7375.A0A0L0CQQ7"/>
<dbReference type="InterPro" id="IPR007110">
    <property type="entry name" value="Ig-like_dom"/>
</dbReference>
<dbReference type="EMBL" id="JRES01000153">
    <property type="protein sequence ID" value="KNC33769.1"/>
    <property type="molecule type" value="Genomic_DNA"/>
</dbReference>
<dbReference type="PROSITE" id="PS50835">
    <property type="entry name" value="IG_LIKE"/>
    <property type="match status" value="1"/>
</dbReference>
<dbReference type="InterPro" id="IPR036179">
    <property type="entry name" value="Ig-like_dom_sf"/>
</dbReference>
<dbReference type="Gene3D" id="2.60.40.10">
    <property type="entry name" value="Immunoglobulins"/>
    <property type="match status" value="2"/>
</dbReference>
<evidence type="ECO:0000256" key="1">
    <source>
        <dbReference type="SAM" id="SignalP"/>
    </source>
</evidence>
<dbReference type="PANTHER" id="PTHR21261:SF2">
    <property type="entry name" value="GH04238P-RELATED"/>
    <property type="match status" value="1"/>
</dbReference>
<feature type="chain" id="PRO_5005536454" description="Ig-like domain-containing protein" evidence="1">
    <location>
        <begin position="22"/>
        <end position="266"/>
    </location>
</feature>
<name>A0A0L0CQQ7_LUCCU</name>
<reference evidence="3 4" key="1">
    <citation type="journal article" date="2015" name="Nat. Commun.">
        <title>Lucilia cuprina genome unlocks parasitic fly biology to underpin future interventions.</title>
        <authorList>
            <person name="Anstead C.A."/>
            <person name="Korhonen P.K."/>
            <person name="Young N.D."/>
            <person name="Hall R.S."/>
            <person name="Jex A.R."/>
            <person name="Murali S.C."/>
            <person name="Hughes D.S."/>
            <person name="Lee S.F."/>
            <person name="Perry T."/>
            <person name="Stroehlein A.J."/>
            <person name="Ansell B.R."/>
            <person name="Breugelmans B."/>
            <person name="Hofmann A."/>
            <person name="Qu J."/>
            <person name="Dugan S."/>
            <person name="Lee S.L."/>
            <person name="Chao H."/>
            <person name="Dinh H."/>
            <person name="Han Y."/>
            <person name="Doddapaneni H.V."/>
            <person name="Worley K.C."/>
            <person name="Muzny D.M."/>
            <person name="Ioannidis P."/>
            <person name="Waterhouse R.M."/>
            <person name="Zdobnov E.M."/>
            <person name="James P.J."/>
            <person name="Bagnall N.H."/>
            <person name="Kotze A.C."/>
            <person name="Gibbs R.A."/>
            <person name="Richards S."/>
            <person name="Batterham P."/>
            <person name="Gasser R.B."/>
        </authorList>
    </citation>
    <scope>NUCLEOTIDE SEQUENCE [LARGE SCALE GENOMIC DNA]</scope>
    <source>
        <strain evidence="3 4">LS</strain>
        <tissue evidence="3">Full body</tissue>
    </source>
</reference>
<comment type="caution">
    <text evidence="3">The sequence shown here is derived from an EMBL/GenBank/DDBJ whole genome shotgun (WGS) entry which is preliminary data.</text>
</comment>
<feature type="signal peptide" evidence="1">
    <location>
        <begin position="1"/>
        <end position="21"/>
    </location>
</feature>
<organism evidence="3 4">
    <name type="scientific">Lucilia cuprina</name>
    <name type="common">Green bottle fly</name>
    <name type="synonym">Australian sheep blowfly</name>
    <dbReference type="NCBI Taxonomy" id="7375"/>
    <lineage>
        <taxon>Eukaryota</taxon>
        <taxon>Metazoa</taxon>
        <taxon>Ecdysozoa</taxon>
        <taxon>Arthropoda</taxon>
        <taxon>Hexapoda</taxon>
        <taxon>Insecta</taxon>
        <taxon>Pterygota</taxon>
        <taxon>Neoptera</taxon>
        <taxon>Endopterygota</taxon>
        <taxon>Diptera</taxon>
        <taxon>Brachycera</taxon>
        <taxon>Muscomorpha</taxon>
        <taxon>Oestroidea</taxon>
        <taxon>Calliphoridae</taxon>
        <taxon>Luciliinae</taxon>
        <taxon>Lucilia</taxon>
    </lineage>
</organism>
<evidence type="ECO:0000313" key="4">
    <source>
        <dbReference type="Proteomes" id="UP000037069"/>
    </source>
</evidence>
<dbReference type="Proteomes" id="UP000037069">
    <property type="component" value="Unassembled WGS sequence"/>
</dbReference>
<dbReference type="PANTHER" id="PTHR21261">
    <property type="entry name" value="BEAT PROTEIN"/>
    <property type="match status" value="1"/>
</dbReference>
<dbReference type="AlphaFoldDB" id="A0A0L0CQQ7"/>
<accession>A0A0L0CQQ7</accession>
<dbReference type="InterPro" id="IPR013783">
    <property type="entry name" value="Ig-like_fold"/>
</dbReference>
<evidence type="ECO:0000259" key="2">
    <source>
        <dbReference type="PROSITE" id="PS50835"/>
    </source>
</evidence>
<keyword evidence="1" id="KW-0732">Signal</keyword>
<evidence type="ECO:0000313" key="3">
    <source>
        <dbReference type="EMBL" id="KNC33769.1"/>
    </source>
</evidence>